<feature type="transmembrane region" description="Helical" evidence="2">
    <location>
        <begin position="37"/>
        <end position="55"/>
    </location>
</feature>
<feature type="region of interest" description="Disordered" evidence="1">
    <location>
        <begin position="166"/>
        <end position="204"/>
    </location>
</feature>
<evidence type="ECO:0000256" key="2">
    <source>
        <dbReference type="SAM" id="Phobius"/>
    </source>
</evidence>
<evidence type="ECO:0000256" key="1">
    <source>
        <dbReference type="SAM" id="MobiDB-lite"/>
    </source>
</evidence>
<dbReference type="EnsemblFungi" id="FOXG_15146T0">
    <property type="protein sequence ID" value="FOXG_15146P0"/>
    <property type="gene ID" value="FOXG_15146"/>
</dbReference>
<evidence type="ECO:0000313" key="4">
    <source>
        <dbReference type="Proteomes" id="UP000002489"/>
    </source>
</evidence>
<protein>
    <submittedName>
        <fullName evidence="3">Uncharacterized protein</fullName>
    </submittedName>
</protein>
<proteinExistence type="predicted"/>
<dbReference type="Proteomes" id="UP000002489">
    <property type="component" value="Unassembled WGS sequence"/>
</dbReference>
<keyword evidence="2" id="KW-1133">Transmembrane helix</keyword>
<keyword evidence="2" id="KW-0472">Membrane</keyword>
<reference evidence="4" key="1">
    <citation type="journal article" date="2012" name="Mol. Plant Microbe Interact.">
        <title>A highly conserved effector in Fusarium oxysporum is required for full virulence on Arabidopsis.</title>
        <authorList>
            <person name="Thatcher L.F."/>
            <person name="Gardiner D.M."/>
            <person name="Kazan K."/>
            <person name="Manners J."/>
        </authorList>
    </citation>
    <scope>NUCLEOTIDE SEQUENCE [LARGE SCALE GENOMIC DNA]</scope>
    <source>
        <strain evidence="4">Fo5176</strain>
    </source>
</reference>
<keyword evidence="2" id="KW-0812">Transmembrane</keyword>
<sequence length="204" mass="22324">MGPDCVVVVGPSRSFGVQPDEDTEVHSEWGAYDRLSLAMRGLLLLTLLLMVSGLVGKGVVCSRGQGRDGAVGSRRGSRFGVSERLILGVQEAIGKPLGELPFRPSGELFRCFFKFSAEGLKHLQLRIVLLLTVACELSGCFNKGDWLLFSSRGRVRGGGRMGELGPFCGRSSRDRIERRRRRLSRPPEDGRDPNRSIHDSGAVL</sequence>
<dbReference type="AlphaFoldDB" id="A0A0D2YFQ8"/>
<name>A0A0D2YFQ8_FUSOF</name>
<organism evidence="3 4">
    <name type="scientific">Fusarium oxysporum (strain Fo5176)</name>
    <name type="common">Fusarium vascular wilt</name>
    <dbReference type="NCBI Taxonomy" id="660025"/>
    <lineage>
        <taxon>Eukaryota</taxon>
        <taxon>Fungi</taxon>
        <taxon>Dikarya</taxon>
        <taxon>Ascomycota</taxon>
        <taxon>Pezizomycotina</taxon>
        <taxon>Sordariomycetes</taxon>
        <taxon>Hypocreomycetidae</taxon>
        <taxon>Hypocreales</taxon>
        <taxon>Nectriaceae</taxon>
        <taxon>Fusarium</taxon>
        <taxon>Fusarium oxysporum species complex</taxon>
    </lineage>
</organism>
<feature type="compositionally biased region" description="Basic and acidic residues" evidence="1">
    <location>
        <begin position="185"/>
        <end position="198"/>
    </location>
</feature>
<evidence type="ECO:0000313" key="3">
    <source>
        <dbReference type="EnsemblFungi" id="FOXG_15146P0"/>
    </source>
</evidence>
<reference evidence="3" key="2">
    <citation type="submission" date="2025-08" db="UniProtKB">
        <authorList>
            <consortium name="EnsemblFungi"/>
        </authorList>
    </citation>
    <scope>IDENTIFICATION</scope>
    <source>
        <strain evidence="3">4287 / CBS 123668 / FGSC 9935 / NRRL 34936</strain>
    </source>
</reference>
<accession>A0A0D2YFQ8</accession>